<dbReference type="InterPro" id="IPR027961">
    <property type="entry name" value="DUF4442"/>
</dbReference>
<reference evidence="1 2" key="1">
    <citation type="submission" date="2018-08" db="EMBL/GenBank/DDBJ databases">
        <title>Genomic Encyclopedia of Type Strains, Phase IV (KMG-IV): sequencing the most valuable type-strain genomes for metagenomic binning, comparative biology and taxonomic classification.</title>
        <authorList>
            <person name="Goeker M."/>
        </authorList>
    </citation>
    <scope>NUCLEOTIDE SEQUENCE [LARGE SCALE GENOMIC DNA]</scope>
    <source>
        <strain evidence="1 2">DSM 18841</strain>
    </source>
</reference>
<dbReference type="Pfam" id="PF14539">
    <property type="entry name" value="DUF4442"/>
    <property type="match status" value="1"/>
</dbReference>
<accession>A0A3E0I1M2</accession>
<dbReference type="SUPFAM" id="SSF54637">
    <property type="entry name" value="Thioesterase/thiol ester dehydrase-isomerase"/>
    <property type="match status" value="1"/>
</dbReference>
<dbReference type="InterPro" id="IPR029069">
    <property type="entry name" value="HotDog_dom_sf"/>
</dbReference>
<comment type="caution">
    <text evidence="1">The sequence shown here is derived from an EMBL/GenBank/DDBJ whole genome shotgun (WGS) entry which is preliminary data.</text>
</comment>
<proteinExistence type="predicted"/>
<dbReference type="AlphaFoldDB" id="A0A3E0I1M2"/>
<evidence type="ECO:0000313" key="1">
    <source>
        <dbReference type="EMBL" id="REH52491.1"/>
    </source>
</evidence>
<name>A0A3E0I1M2_9FLAO</name>
<organism evidence="1 2">
    <name type="scientific">Tenacibaculum gallaicum</name>
    <dbReference type="NCBI Taxonomy" id="561505"/>
    <lineage>
        <taxon>Bacteria</taxon>
        <taxon>Pseudomonadati</taxon>
        <taxon>Bacteroidota</taxon>
        <taxon>Flavobacteriia</taxon>
        <taxon>Flavobacteriales</taxon>
        <taxon>Flavobacteriaceae</taxon>
        <taxon>Tenacibaculum</taxon>
    </lineage>
</organism>
<sequence length="158" mass="17650">MPVNTEKMKFIPKKVNAFLLFKLPSAFFTGVRLKSLTNDTAVVKVTHKWVNQNPFKSMFWAVQGMASELSTGILVMKEIGASNKKISMLVTNMNGTFTKKATGKIRFECNDGKLIREAIQKAIDTGEGQTITVTSEGFNEEGVSVSKFEYEWSLKVKN</sequence>
<protein>
    <submittedName>
        <fullName evidence="1">Uncharacterized protein DUF4442</fullName>
    </submittedName>
</protein>
<dbReference type="EMBL" id="QUNS01000003">
    <property type="protein sequence ID" value="REH52491.1"/>
    <property type="molecule type" value="Genomic_DNA"/>
</dbReference>
<gene>
    <name evidence="1" type="ORF">C7448_103226</name>
</gene>
<dbReference type="Proteomes" id="UP000256884">
    <property type="component" value="Unassembled WGS sequence"/>
</dbReference>
<dbReference type="Gene3D" id="3.10.129.10">
    <property type="entry name" value="Hotdog Thioesterase"/>
    <property type="match status" value="1"/>
</dbReference>
<evidence type="ECO:0000313" key="2">
    <source>
        <dbReference type="Proteomes" id="UP000256884"/>
    </source>
</evidence>
<keyword evidence="2" id="KW-1185">Reference proteome</keyword>